<dbReference type="RefSeq" id="WP_010836100.1">
    <property type="nucleotide sequence ID" value="NZ_QRCM01000001.1"/>
</dbReference>
<dbReference type="InterPro" id="IPR001647">
    <property type="entry name" value="HTH_TetR"/>
</dbReference>
<dbReference type="PROSITE" id="PS50977">
    <property type="entry name" value="HTH_TETR_2"/>
    <property type="match status" value="1"/>
</dbReference>
<dbReference type="SUPFAM" id="SSF46689">
    <property type="entry name" value="Homeodomain-like"/>
    <property type="match status" value="1"/>
</dbReference>
<evidence type="ECO:0000313" key="5">
    <source>
        <dbReference type="Proteomes" id="UP000471120"/>
    </source>
</evidence>
<proteinExistence type="predicted"/>
<feature type="DNA-binding region" description="H-T-H motif" evidence="2">
    <location>
        <begin position="33"/>
        <end position="52"/>
    </location>
</feature>
<comment type="caution">
    <text evidence="4">The sequence shown here is derived from an EMBL/GenBank/DDBJ whole genome shotgun (WGS) entry which is preliminary data.</text>
</comment>
<feature type="domain" description="HTH tetR-type" evidence="3">
    <location>
        <begin position="10"/>
        <end position="70"/>
    </location>
</feature>
<dbReference type="InterPro" id="IPR041678">
    <property type="entry name" value="TetR_C_16"/>
</dbReference>
<dbReference type="Gene3D" id="1.10.10.60">
    <property type="entry name" value="Homeodomain-like"/>
    <property type="match status" value="1"/>
</dbReference>
<dbReference type="InterPro" id="IPR036271">
    <property type="entry name" value="Tet_transcr_reg_TetR-rel_C_sf"/>
</dbReference>
<dbReference type="GO" id="GO:0000976">
    <property type="term" value="F:transcription cis-regulatory region binding"/>
    <property type="evidence" value="ECO:0007669"/>
    <property type="project" value="TreeGrafter"/>
</dbReference>
<dbReference type="InterPro" id="IPR050109">
    <property type="entry name" value="HTH-type_TetR-like_transc_reg"/>
</dbReference>
<evidence type="ECO:0000256" key="2">
    <source>
        <dbReference type="PROSITE-ProRule" id="PRU00335"/>
    </source>
</evidence>
<dbReference type="Pfam" id="PF00440">
    <property type="entry name" value="TetR_N"/>
    <property type="match status" value="1"/>
</dbReference>
<dbReference type="SUPFAM" id="SSF48498">
    <property type="entry name" value="Tetracyclin repressor-like, C-terminal domain"/>
    <property type="match status" value="1"/>
</dbReference>
<dbReference type="PRINTS" id="PR00455">
    <property type="entry name" value="HTHTETR"/>
</dbReference>
<dbReference type="Proteomes" id="UP000471120">
    <property type="component" value="Unassembled WGS sequence"/>
</dbReference>
<dbReference type="PANTHER" id="PTHR30055:SF235">
    <property type="entry name" value="TRANSCRIPTIONAL REGULATORY PROTEIN"/>
    <property type="match status" value="1"/>
</dbReference>
<keyword evidence="1 2" id="KW-0238">DNA-binding</keyword>
<organism evidence="4 5">
    <name type="scientific">Rhodococcus rhodnii</name>
    <dbReference type="NCBI Taxonomy" id="38312"/>
    <lineage>
        <taxon>Bacteria</taxon>
        <taxon>Bacillati</taxon>
        <taxon>Actinomycetota</taxon>
        <taxon>Actinomycetes</taxon>
        <taxon>Mycobacteriales</taxon>
        <taxon>Nocardiaceae</taxon>
        <taxon>Rhodococcus</taxon>
    </lineage>
</organism>
<evidence type="ECO:0000259" key="3">
    <source>
        <dbReference type="PROSITE" id="PS50977"/>
    </source>
</evidence>
<dbReference type="EMBL" id="QRCM01000001">
    <property type="protein sequence ID" value="TXG91282.1"/>
    <property type="molecule type" value="Genomic_DNA"/>
</dbReference>
<evidence type="ECO:0000256" key="1">
    <source>
        <dbReference type="ARBA" id="ARBA00023125"/>
    </source>
</evidence>
<dbReference type="Pfam" id="PF17920">
    <property type="entry name" value="TetR_C_16"/>
    <property type="match status" value="1"/>
</dbReference>
<evidence type="ECO:0000313" key="4">
    <source>
        <dbReference type="EMBL" id="TXG91282.1"/>
    </source>
</evidence>
<sequence>MTRGRPRGGSDSRERILTHARQLFAANGFRGTTVRAVADAAGVDPALVHHFHGTKRDLFLAAIALPVDPGVIVTAALDVPRERLGEAFATVVLGAWEAEHRPALEAAVRSVLVDGDGELVSSFLGQVLIARIAPLVDDPPGSGERRAAWAVTQMAGVLLLRYLRPVRPVCDEPVENVIRAIAPTLQHHLAGPPPPE</sequence>
<dbReference type="Gene3D" id="1.10.357.10">
    <property type="entry name" value="Tetracycline Repressor, domain 2"/>
    <property type="match status" value="1"/>
</dbReference>
<protein>
    <submittedName>
        <fullName evidence="4">TetR/AcrR family transcriptional regulator</fullName>
    </submittedName>
</protein>
<name>A0A6P2CFZ4_9NOCA</name>
<dbReference type="PANTHER" id="PTHR30055">
    <property type="entry name" value="HTH-TYPE TRANSCRIPTIONAL REGULATOR RUTR"/>
    <property type="match status" value="1"/>
</dbReference>
<gene>
    <name evidence="4" type="ORF">DW322_15035</name>
</gene>
<dbReference type="AlphaFoldDB" id="A0A6P2CFZ4"/>
<reference evidence="4 5" key="1">
    <citation type="submission" date="2018-07" db="EMBL/GenBank/DDBJ databases">
        <title>Genome sequence of Rhodococcus rhodnii ATCC 35071 from Rhodnius prolixus.</title>
        <authorList>
            <person name="Patel V."/>
            <person name="Vogel K.J."/>
        </authorList>
    </citation>
    <scope>NUCLEOTIDE SEQUENCE [LARGE SCALE GENOMIC DNA]</scope>
    <source>
        <strain evidence="4 5">ATCC 35071</strain>
    </source>
</reference>
<accession>A0A6P2CFZ4</accession>
<dbReference type="GO" id="GO:0003700">
    <property type="term" value="F:DNA-binding transcription factor activity"/>
    <property type="evidence" value="ECO:0007669"/>
    <property type="project" value="TreeGrafter"/>
</dbReference>
<dbReference type="InterPro" id="IPR009057">
    <property type="entry name" value="Homeodomain-like_sf"/>
</dbReference>